<dbReference type="Proteomes" id="UP001139648">
    <property type="component" value="Unassembled WGS sequence"/>
</dbReference>
<feature type="domain" description="Acyclic terpene utilisation N-terminal" evidence="1">
    <location>
        <begin position="58"/>
        <end position="109"/>
    </location>
</feature>
<organism evidence="2 3">
    <name type="scientific">Nonomuraea thailandensis</name>
    <dbReference type="NCBI Taxonomy" id="1188745"/>
    <lineage>
        <taxon>Bacteria</taxon>
        <taxon>Bacillati</taxon>
        <taxon>Actinomycetota</taxon>
        <taxon>Actinomycetes</taxon>
        <taxon>Streptosporangiales</taxon>
        <taxon>Streptosporangiaceae</taxon>
        <taxon>Nonomuraea</taxon>
    </lineage>
</organism>
<name>A0A9X2GJB0_9ACTN</name>
<accession>A0A9X2GJB0</accession>
<evidence type="ECO:0000313" key="3">
    <source>
        <dbReference type="Proteomes" id="UP001139648"/>
    </source>
</evidence>
<evidence type="ECO:0000259" key="1">
    <source>
        <dbReference type="Pfam" id="PF07287"/>
    </source>
</evidence>
<dbReference type="Pfam" id="PF07287">
    <property type="entry name" value="AtuA"/>
    <property type="match status" value="1"/>
</dbReference>
<sequence length="187" mass="19550">MLRIGTWRSPESVDVIACGWHDDGPGPLGTGVKLIYGLPGPVPPFPGLQVGEPIARSAEEIAELLTRGMDVVRTAPGGCPAAPVVAAGIWHYGWTRRDRGALAGATVAGLALAAQPGPCMVEIWRDGRSSLDGDVTAAAVRADLADRFAGGRYRTPEVTVPLESVRLSQEAPSRIRIALTAPLTAAR</sequence>
<comment type="caution">
    <text evidence="2">The sequence shown here is derived from an EMBL/GenBank/DDBJ whole genome shotgun (WGS) entry which is preliminary data.</text>
</comment>
<dbReference type="EMBL" id="JAMZEB010000002">
    <property type="protein sequence ID" value="MCP2358760.1"/>
    <property type="molecule type" value="Genomic_DNA"/>
</dbReference>
<evidence type="ECO:0000313" key="2">
    <source>
        <dbReference type="EMBL" id="MCP2358760.1"/>
    </source>
</evidence>
<dbReference type="InterPro" id="IPR010839">
    <property type="entry name" value="AtuA_N"/>
</dbReference>
<proteinExistence type="predicted"/>
<protein>
    <recommendedName>
        <fullName evidence="1">Acyclic terpene utilisation N-terminal domain-containing protein</fullName>
    </recommendedName>
</protein>
<dbReference type="RefSeq" id="WP_253745937.1">
    <property type="nucleotide sequence ID" value="NZ_BAABKA010000007.1"/>
</dbReference>
<reference evidence="2" key="1">
    <citation type="submission" date="2022-06" db="EMBL/GenBank/DDBJ databases">
        <title>Sequencing the genomes of 1000 actinobacteria strains.</title>
        <authorList>
            <person name="Klenk H.-P."/>
        </authorList>
    </citation>
    <scope>NUCLEOTIDE SEQUENCE</scope>
    <source>
        <strain evidence="2">DSM 46694</strain>
    </source>
</reference>
<gene>
    <name evidence="2" type="ORF">HD597_005780</name>
</gene>
<keyword evidence="3" id="KW-1185">Reference proteome</keyword>
<dbReference type="AlphaFoldDB" id="A0A9X2GJB0"/>